<dbReference type="SUPFAM" id="SSF56281">
    <property type="entry name" value="Metallo-hydrolase/oxidoreductase"/>
    <property type="match status" value="1"/>
</dbReference>
<accession>L0W938</accession>
<reference evidence="1 2" key="1">
    <citation type="journal article" date="2012" name="J. Bacteriol.">
        <title>Genome Sequence of the Alkane-Degrading Bacterium Alcanivorax hongdengensis Type Strain A-11-3.</title>
        <authorList>
            <person name="Lai Q."/>
            <person name="Shao Z."/>
        </authorList>
    </citation>
    <scope>NUCLEOTIDE SEQUENCE [LARGE SCALE GENOMIC DNA]</scope>
    <source>
        <strain evidence="1 2">A-11-3</strain>
    </source>
</reference>
<name>L0W938_9GAMM</name>
<dbReference type="Proteomes" id="UP000010164">
    <property type="component" value="Unassembled WGS sequence"/>
</dbReference>
<evidence type="ECO:0008006" key="3">
    <source>
        <dbReference type="Google" id="ProtNLM"/>
    </source>
</evidence>
<dbReference type="PANTHER" id="PTHR43546">
    <property type="entry name" value="UPF0173 METAL-DEPENDENT HYDROLASE MJ1163-RELATED"/>
    <property type="match status" value="1"/>
</dbReference>
<dbReference type="InterPro" id="IPR050114">
    <property type="entry name" value="UPF0173_UPF0282_UlaG_hydrolase"/>
</dbReference>
<protein>
    <recommendedName>
        <fullName evidence="3">Metallo-beta-lactamase domain-containing protein</fullName>
    </recommendedName>
</protein>
<dbReference type="Gene3D" id="3.60.15.10">
    <property type="entry name" value="Ribonuclease Z/Hydroxyacylglutathione hydrolase-like"/>
    <property type="match status" value="1"/>
</dbReference>
<dbReference type="PATRIC" id="fig|1177179.3.peg.2753"/>
<comment type="caution">
    <text evidence="1">The sequence shown here is derived from an EMBL/GenBank/DDBJ whole genome shotgun (WGS) entry which is preliminary data.</text>
</comment>
<organism evidence="1 2">
    <name type="scientific">Alcanivorax hongdengensis A-11-3</name>
    <dbReference type="NCBI Taxonomy" id="1177179"/>
    <lineage>
        <taxon>Bacteria</taxon>
        <taxon>Pseudomonadati</taxon>
        <taxon>Pseudomonadota</taxon>
        <taxon>Gammaproteobacteria</taxon>
        <taxon>Oceanospirillales</taxon>
        <taxon>Alcanivoracaceae</taxon>
        <taxon>Alcanivorax</taxon>
    </lineage>
</organism>
<dbReference type="AlphaFoldDB" id="L0W938"/>
<keyword evidence="2" id="KW-1185">Reference proteome</keyword>
<evidence type="ECO:0000313" key="1">
    <source>
        <dbReference type="EMBL" id="EKF73441.1"/>
    </source>
</evidence>
<proteinExistence type="predicted"/>
<evidence type="ECO:0000313" key="2">
    <source>
        <dbReference type="Proteomes" id="UP000010164"/>
    </source>
</evidence>
<sequence length="295" mass="32735">MKRLAGLRPVPADWYYRGVLTARSGAAGHLQLRYLGTAGFVLSDARRTVVLDPYLSRPGAMRSLAARLIPDTALIRRVIPHADEVLIGHAHHDHILDAPDLCLQTGARLIGSRSTMMVGHAAGLPDRQLRETAGNEDIACGDWSVHGLPSRHGRLMGRIPFPGDITAPPPWPPRMRHLRHGLVLNWIVRTGGLTVAHIDSADFINEQLDGHRCDVLCLCAIGRKARPHYVRDAVQRLRPRWVVPCHWDTMLTPLHAEPDQIPGVDLPGFMEEIRQAGAEPLLTPMLGDLYFPCQY</sequence>
<dbReference type="InterPro" id="IPR036866">
    <property type="entry name" value="RibonucZ/Hydroxyglut_hydro"/>
</dbReference>
<dbReference type="PANTHER" id="PTHR43546:SF3">
    <property type="entry name" value="UPF0173 METAL-DEPENDENT HYDROLASE MJ1163"/>
    <property type="match status" value="1"/>
</dbReference>
<dbReference type="EMBL" id="AMRJ01000026">
    <property type="protein sequence ID" value="EKF73441.1"/>
    <property type="molecule type" value="Genomic_DNA"/>
</dbReference>
<dbReference type="STRING" id="1177179.A11A3_13850"/>
<gene>
    <name evidence="1" type="ORF">A11A3_13850</name>
</gene>
<dbReference type="eggNOG" id="COG2220">
    <property type="taxonomic scope" value="Bacteria"/>
</dbReference>
<dbReference type="Pfam" id="PF13483">
    <property type="entry name" value="Lactamase_B_3"/>
    <property type="match status" value="1"/>
</dbReference>